<dbReference type="RefSeq" id="WP_320318462.1">
    <property type="nucleotide sequence ID" value="NZ_JAVIIX010000021.1"/>
</dbReference>
<sequence>MDFLRKLLILAVVGAVGAGAVALAERLMFETPRPAVSGEPPPLPIIKKKPVRQRKWRLT</sequence>
<comment type="caution">
    <text evidence="1">The sequence shown here is derived from an EMBL/GenBank/DDBJ whole genome shotgun (WGS) entry which is preliminary data.</text>
</comment>
<proteinExistence type="predicted"/>
<name>A0ABU4XLQ0_9HYPH</name>
<gene>
    <name evidence="1" type="ORF">RFM27_26600</name>
</gene>
<reference evidence="1 2" key="1">
    <citation type="submission" date="2023-08" db="EMBL/GenBank/DDBJ databases">
        <title>Implementing the SeqCode for naming new Mesorhizobium species isolated from Vachellia karroo root nodules.</title>
        <authorList>
            <person name="Van Lill M."/>
        </authorList>
    </citation>
    <scope>NUCLEOTIDE SEQUENCE [LARGE SCALE GENOMIC DNA]</scope>
    <source>
        <strain evidence="1 2">VK23A</strain>
    </source>
</reference>
<keyword evidence="2" id="KW-1185">Reference proteome</keyword>
<dbReference type="EMBL" id="JAVIIZ010000022">
    <property type="protein sequence ID" value="MDX8475660.1"/>
    <property type="molecule type" value="Genomic_DNA"/>
</dbReference>
<organism evidence="1 2">
    <name type="scientific">Mesorhizobium dulcispinae</name>
    <dbReference type="NCBI Taxonomy" id="3072316"/>
    <lineage>
        <taxon>Bacteria</taxon>
        <taxon>Pseudomonadati</taxon>
        <taxon>Pseudomonadota</taxon>
        <taxon>Alphaproteobacteria</taxon>
        <taxon>Hyphomicrobiales</taxon>
        <taxon>Phyllobacteriaceae</taxon>
        <taxon>Mesorhizobium</taxon>
    </lineage>
</organism>
<accession>A0ABU4XLQ0</accession>
<evidence type="ECO:0000313" key="2">
    <source>
        <dbReference type="Proteomes" id="UP001271780"/>
    </source>
</evidence>
<evidence type="ECO:0000313" key="1">
    <source>
        <dbReference type="EMBL" id="MDX8475660.1"/>
    </source>
</evidence>
<protein>
    <submittedName>
        <fullName evidence="1">Uncharacterized protein</fullName>
    </submittedName>
</protein>
<dbReference type="Proteomes" id="UP001271780">
    <property type="component" value="Unassembled WGS sequence"/>
</dbReference>